<evidence type="ECO:0000259" key="1">
    <source>
        <dbReference type="Pfam" id="PF23586"/>
    </source>
</evidence>
<dbReference type="Proteomes" id="UP001162156">
    <property type="component" value="Unassembled WGS sequence"/>
</dbReference>
<accession>A0AAV8ZXB0</accession>
<evidence type="ECO:0000313" key="3">
    <source>
        <dbReference type="Proteomes" id="UP001162156"/>
    </source>
</evidence>
<dbReference type="Pfam" id="PF23586">
    <property type="entry name" value="Beta-prop_NWD2_C"/>
    <property type="match status" value="1"/>
</dbReference>
<feature type="domain" description="NWD2 C-terminal beta-propeller" evidence="1">
    <location>
        <begin position="521"/>
        <end position="809"/>
    </location>
</feature>
<feature type="non-terminal residue" evidence="2">
    <location>
        <position position="1"/>
    </location>
</feature>
<dbReference type="EMBL" id="JANEYF010000117">
    <property type="protein sequence ID" value="KAJ8972095.1"/>
    <property type="molecule type" value="Genomic_DNA"/>
</dbReference>
<comment type="caution">
    <text evidence="2">The sequence shown here is derived from an EMBL/GenBank/DDBJ whole genome shotgun (WGS) entry which is preliminary data.</text>
</comment>
<dbReference type="SUPFAM" id="SSF69322">
    <property type="entry name" value="Tricorn protease domain 2"/>
    <property type="match status" value="1"/>
</dbReference>
<dbReference type="Gene3D" id="2.130.10.10">
    <property type="entry name" value="YVTN repeat-like/Quinoprotein amine dehydrogenase"/>
    <property type="match status" value="3"/>
</dbReference>
<dbReference type="InterPro" id="IPR052752">
    <property type="entry name" value="NACHT-WD_repeat"/>
</dbReference>
<protein>
    <recommendedName>
        <fullName evidence="1">NWD2 C-terminal beta-propeller domain-containing protein</fullName>
    </recommendedName>
</protein>
<gene>
    <name evidence="2" type="ORF">NQ314_000321</name>
</gene>
<dbReference type="Gene3D" id="1.25.40.370">
    <property type="match status" value="1"/>
</dbReference>
<sequence>AKSGLSESELEDLISLDDKVLDDVYQYHLPPVRRIPPLLWTRIRNDLPNYLSEREADGVSVMNWYHRQFRDAAKERYFKNMNMATYFHSMIADYFLGIWGGGKPKPFKYTEIQRHRFNLTDKEGIADRKVPVQPLVFYSKDGKVSRYNLRKFGELPFHLVRSRRFKDLYENVLFNYEWLHAKLSSCPLQAVLADYEDGCTHIDNKDSKRELMLVADALRLGGAVLGQYPNMLAPQLIGRLLPEVGHNPNIKMLLNDCDTKGPMHCSLLPLYHCLHTPGGPLKYSLEGHQFAVFSICLTSDLRYVVSISNRFITWDLSTSDLTRDVNPNIEGIMQHLVLSPDNKWAAAYTNNNQRELYHNKFIPSFLGTTSNGFVLWDFNEENKIDNKAIVLTLPYGTRNITTRMLQSNSIMLSSHKNYAIAGVRKNLYVWSIEKRKLVKILDAHFGRIIQLEPLTIGNWNSMVTSSIDRTAKVWNINNIFETVHVIDRHELQVDSISLSDNLSLAVTATRNCVGVWDLTIGKYIISAETGNILIWLRLTQQVIFKDEQPGIRQLTLIDDGTKILSVSKPSNPPGTDFVRTTATVCVREIPSGEMVYSFEYPVRSTTGVPFRSAVVTSDNQHLIIPAADKTNRDCVIVYNAQNGTLIHRIPLKSSGIKDILLLVAMPNKGHLIAVLTTDKGAVIDIRNKKHLRTVPKWGGSITKDGKYGLYAPARGGLELIELKKGQTIRTFIPKVAEGVFTIICLFNKTDEYVLYYHSGKKTLRVFRTSDAEMIANYRVQAELTAVESTPDGKALVLGTIDGCVSVLAIVDTNKKDMNQYLSEMPSRDEEIEEFFIPILDKIPLRDTKGVLASIRYTNPKKQSPNPPLRC</sequence>
<keyword evidence="3" id="KW-1185">Reference proteome</keyword>
<dbReference type="SUPFAM" id="SSF50998">
    <property type="entry name" value="Quinoprotein alcohol dehydrogenase-like"/>
    <property type="match status" value="1"/>
</dbReference>
<dbReference type="AlphaFoldDB" id="A0AAV8ZXB0"/>
<dbReference type="InterPro" id="IPR056534">
    <property type="entry name" value="Beta-prop_NWD2_C"/>
</dbReference>
<dbReference type="PANTHER" id="PTHR19871">
    <property type="entry name" value="BETA TRANSDUCIN-RELATED PROTEIN"/>
    <property type="match status" value="1"/>
</dbReference>
<proteinExistence type="predicted"/>
<dbReference type="FunFam" id="1.25.40.370:FF:000003">
    <property type="entry name" value="Leucine-rich repeat and WD repeat-containing protein"/>
    <property type="match status" value="1"/>
</dbReference>
<name>A0AAV8ZXB0_9CUCU</name>
<dbReference type="SMART" id="SM00320">
    <property type="entry name" value="WD40"/>
    <property type="match status" value="4"/>
</dbReference>
<organism evidence="2 3">
    <name type="scientific">Rhamnusium bicolor</name>
    <dbReference type="NCBI Taxonomy" id="1586634"/>
    <lineage>
        <taxon>Eukaryota</taxon>
        <taxon>Metazoa</taxon>
        <taxon>Ecdysozoa</taxon>
        <taxon>Arthropoda</taxon>
        <taxon>Hexapoda</taxon>
        <taxon>Insecta</taxon>
        <taxon>Pterygota</taxon>
        <taxon>Neoptera</taxon>
        <taxon>Endopterygota</taxon>
        <taxon>Coleoptera</taxon>
        <taxon>Polyphaga</taxon>
        <taxon>Cucujiformia</taxon>
        <taxon>Chrysomeloidea</taxon>
        <taxon>Cerambycidae</taxon>
        <taxon>Lepturinae</taxon>
        <taxon>Rhagiini</taxon>
        <taxon>Rhamnusium</taxon>
    </lineage>
</organism>
<evidence type="ECO:0000313" key="2">
    <source>
        <dbReference type="EMBL" id="KAJ8972095.1"/>
    </source>
</evidence>
<dbReference type="PANTHER" id="PTHR19871:SF14">
    <property type="entry name" value="DUF4062 DOMAIN-CONTAINING PROTEIN"/>
    <property type="match status" value="1"/>
</dbReference>
<dbReference type="InterPro" id="IPR011047">
    <property type="entry name" value="Quinoprotein_ADH-like_sf"/>
</dbReference>
<dbReference type="InterPro" id="IPR015943">
    <property type="entry name" value="WD40/YVTN_repeat-like_dom_sf"/>
</dbReference>
<dbReference type="InterPro" id="IPR001680">
    <property type="entry name" value="WD40_rpt"/>
</dbReference>
<reference evidence="2" key="1">
    <citation type="journal article" date="2023" name="Insect Mol. Biol.">
        <title>Genome sequencing provides insights into the evolution of gene families encoding plant cell wall-degrading enzymes in longhorned beetles.</title>
        <authorList>
            <person name="Shin N.R."/>
            <person name="Okamura Y."/>
            <person name="Kirsch R."/>
            <person name="Pauchet Y."/>
        </authorList>
    </citation>
    <scope>NUCLEOTIDE SEQUENCE</scope>
    <source>
        <strain evidence="2">RBIC_L_NR</strain>
    </source>
</reference>